<keyword evidence="3" id="KW-1003">Cell membrane</keyword>
<evidence type="ECO:0000313" key="9">
    <source>
        <dbReference type="EMBL" id="MFC5950474.1"/>
    </source>
</evidence>
<organism evidence="9 10">
    <name type="scientific">Pseudonocardia lutea</name>
    <dbReference type="NCBI Taxonomy" id="2172015"/>
    <lineage>
        <taxon>Bacteria</taxon>
        <taxon>Bacillati</taxon>
        <taxon>Actinomycetota</taxon>
        <taxon>Actinomycetes</taxon>
        <taxon>Pseudonocardiales</taxon>
        <taxon>Pseudonocardiaceae</taxon>
        <taxon>Pseudonocardia</taxon>
    </lineage>
</organism>
<keyword evidence="6 7" id="KW-0472">Membrane</keyword>
<feature type="transmembrane region" description="Helical" evidence="7">
    <location>
        <begin position="35"/>
        <end position="53"/>
    </location>
</feature>
<feature type="transmembrane region" description="Helical" evidence="7">
    <location>
        <begin position="184"/>
        <end position="205"/>
    </location>
</feature>
<keyword evidence="2" id="KW-0813">Transport</keyword>
<keyword evidence="10" id="KW-1185">Reference proteome</keyword>
<feature type="transmembrane region" description="Helical" evidence="7">
    <location>
        <begin position="211"/>
        <end position="233"/>
    </location>
</feature>
<feature type="transmembrane region" description="Helical" evidence="7">
    <location>
        <begin position="65"/>
        <end position="86"/>
    </location>
</feature>
<evidence type="ECO:0000256" key="2">
    <source>
        <dbReference type="ARBA" id="ARBA00022448"/>
    </source>
</evidence>
<evidence type="ECO:0000256" key="5">
    <source>
        <dbReference type="ARBA" id="ARBA00022989"/>
    </source>
</evidence>
<evidence type="ECO:0000256" key="1">
    <source>
        <dbReference type="ARBA" id="ARBA00004651"/>
    </source>
</evidence>
<evidence type="ECO:0000256" key="4">
    <source>
        <dbReference type="ARBA" id="ARBA00022692"/>
    </source>
</evidence>
<dbReference type="Pfam" id="PF07690">
    <property type="entry name" value="MFS_1"/>
    <property type="match status" value="1"/>
</dbReference>
<feature type="transmembrane region" description="Helical" evidence="7">
    <location>
        <begin position="389"/>
        <end position="410"/>
    </location>
</feature>
<feature type="transmembrane region" description="Helical" evidence="7">
    <location>
        <begin position="318"/>
        <end position="336"/>
    </location>
</feature>
<dbReference type="InterPro" id="IPR020846">
    <property type="entry name" value="MFS_dom"/>
</dbReference>
<dbReference type="InterPro" id="IPR011701">
    <property type="entry name" value="MFS"/>
</dbReference>
<dbReference type="RefSeq" id="WP_379567607.1">
    <property type="nucleotide sequence ID" value="NZ_JBHSQK010000047.1"/>
</dbReference>
<evidence type="ECO:0000256" key="3">
    <source>
        <dbReference type="ARBA" id="ARBA00022475"/>
    </source>
</evidence>
<sequence>MTIAIGVFLVALDGTITAVANPVLGAQLGASLGGLQWVTNIYLLALASTLVLAGRLGDRWGRRRVFLIGVTGFAIASAVVGLAVSVEMAVVGRGLQGLFGSLIITNAISLLRLSFPPERLPIALSTFAAVIGASSAAGPIIGGVLVEQLSWRWAFLINAPIAVVGVVAGLRLLRRGEAAPGGRFDVPGVALLMATMLALVFGLITAPETSWTAPVVVACLALALVLGVAFVLVERRAKNPLLPLSLFADRSVSAAAGLTVLTFFSLVGSLFFVLLFLQQVNGDSPIEAGLHVLPLSIANVVASSLAGRIVLRFGVRMPLVSGMALAALGFLLFGFVEIQGPFLQLAAPFAVLGLGLGLVMTCGMQAILMNTPEVHTGAASGVHQTANQIGGVLGTSVLGAVMAGAVAGQFPDRLRVSGVPESLISELAGESSRAVAQGVPPTITGVGAEITSAISIATDEAFLSGMHTTMFFGAAFALVGMVIALFVQQGRPLPDTDTVIVH</sequence>
<evidence type="ECO:0000313" key="10">
    <source>
        <dbReference type="Proteomes" id="UP001596119"/>
    </source>
</evidence>
<feature type="transmembrane region" description="Helical" evidence="7">
    <location>
        <begin position="289"/>
        <end position="311"/>
    </location>
</feature>
<evidence type="ECO:0000256" key="7">
    <source>
        <dbReference type="SAM" id="Phobius"/>
    </source>
</evidence>
<feature type="transmembrane region" description="Helical" evidence="7">
    <location>
        <begin position="151"/>
        <end position="172"/>
    </location>
</feature>
<keyword evidence="5 7" id="KW-1133">Transmembrane helix</keyword>
<dbReference type="Gene3D" id="1.20.1720.10">
    <property type="entry name" value="Multidrug resistance protein D"/>
    <property type="match status" value="1"/>
</dbReference>
<dbReference type="Gene3D" id="1.20.1250.20">
    <property type="entry name" value="MFS general substrate transporter like domains"/>
    <property type="match status" value="1"/>
</dbReference>
<proteinExistence type="predicted"/>
<dbReference type="SUPFAM" id="SSF103473">
    <property type="entry name" value="MFS general substrate transporter"/>
    <property type="match status" value="2"/>
</dbReference>
<dbReference type="PROSITE" id="PS50850">
    <property type="entry name" value="MFS"/>
    <property type="match status" value="1"/>
</dbReference>
<feature type="domain" description="Major facilitator superfamily (MFS) profile" evidence="8">
    <location>
        <begin position="1"/>
        <end position="492"/>
    </location>
</feature>
<dbReference type="InterPro" id="IPR036259">
    <property type="entry name" value="MFS_trans_sf"/>
</dbReference>
<feature type="transmembrane region" description="Helical" evidence="7">
    <location>
        <begin position="122"/>
        <end position="145"/>
    </location>
</feature>
<dbReference type="CDD" id="cd17321">
    <property type="entry name" value="MFS_MMR_MDR_like"/>
    <property type="match status" value="1"/>
</dbReference>
<dbReference type="NCBIfam" id="TIGR00711">
    <property type="entry name" value="efflux_EmrB"/>
    <property type="match status" value="1"/>
</dbReference>
<feature type="transmembrane region" description="Helical" evidence="7">
    <location>
        <begin position="254"/>
        <end position="277"/>
    </location>
</feature>
<protein>
    <submittedName>
        <fullName evidence="9">DHA2 family efflux MFS transporter permease subunit</fullName>
    </submittedName>
</protein>
<feature type="transmembrane region" description="Helical" evidence="7">
    <location>
        <begin position="469"/>
        <end position="487"/>
    </location>
</feature>
<dbReference type="Proteomes" id="UP001596119">
    <property type="component" value="Unassembled WGS sequence"/>
</dbReference>
<evidence type="ECO:0000256" key="6">
    <source>
        <dbReference type="ARBA" id="ARBA00023136"/>
    </source>
</evidence>
<dbReference type="EMBL" id="JBHSQK010000047">
    <property type="protein sequence ID" value="MFC5950474.1"/>
    <property type="molecule type" value="Genomic_DNA"/>
</dbReference>
<gene>
    <name evidence="9" type="ORF">ACFQH9_19575</name>
</gene>
<dbReference type="PANTHER" id="PTHR42718:SF42">
    <property type="entry name" value="EXPORT PROTEIN"/>
    <property type="match status" value="1"/>
</dbReference>
<accession>A0ABW1IDQ3</accession>
<name>A0ABW1IDQ3_9PSEU</name>
<keyword evidence="4 7" id="KW-0812">Transmembrane</keyword>
<evidence type="ECO:0000259" key="8">
    <source>
        <dbReference type="PROSITE" id="PS50850"/>
    </source>
</evidence>
<dbReference type="InterPro" id="IPR004638">
    <property type="entry name" value="EmrB-like"/>
</dbReference>
<reference evidence="10" key="1">
    <citation type="journal article" date="2019" name="Int. J. Syst. Evol. Microbiol.">
        <title>The Global Catalogue of Microorganisms (GCM) 10K type strain sequencing project: providing services to taxonomists for standard genome sequencing and annotation.</title>
        <authorList>
            <consortium name="The Broad Institute Genomics Platform"/>
            <consortium name="The Broad Institute Genome Sequencing Center for Infectious Disease"/>
            <person name="Wu L."/>
            <person name="Ma J."/>
        </authorList>
    </citation>
    <scope>NUCLEOTIDE SEQUENCE [LARGE SCALE GENOMIC DNA]</scope>
    <source>
        <strain evidence="10">CGMCC 4.7397</strain>
    </source>
</reference>
<feature type="transmembrane region" description="Helical" evidence="7">
    <location>
        <begin position="342"/>
        <end position="368"/>
    </location>
</feature>
<comment type="caution">
    <text evidence="9">The sequence shown here is derived from an EMBL/GenBank/DDBJ whole genome shotgun (WGS) entry which is preliminary data.</text>
</comment>
<dbReference type="PANTHER" id="PTHR42718">
    <property type="entry name" value="MAJOR FACILITATOR SUPERFAMILY MULTIDRUG TRANSPORTER MFSC"/>
    <property type="match status" value="1"/>
</dbReference>
<feature type="transmembrane region" description="Helical" evidence="7">
    <location>
        <begin position="98"/>
        <end position="115"/>
    </location>
</feature>
<comment type="subcellular location">
    <subcellularLocation>
        <location evidence="1">Cell membrane</location>
        <topology evidence="1">Multi-pass membrane protein</topology>
    </subcellularLocation>
</comment>